<protein>
    <recommendedName>
        <fullName evidence="7">EGF-like domain-containing protein</fullName>
    </recommendedName>
</protein>
<evidence type="ECO:0000256" key="1">
    <source>
        <dbReference type="PROSITE-ProRule" id="PRU00076"/>
    </source>
</evidence>
<dbReference type="InterPro" id="IPR000742">
    <property type="entry name" value="EGF"/>
</dbReference>
<dbReference type="Gene3D" id="2.10.25.10">
    <property type="entry name" value="Laminin"/>
    <property type="match status" value="1"/>
</dbReference>
<dbReference type="AlphaFoldDB" id="A0A9W9YN09"/>
<dbReference type="SUPFAM" id="SSF56496">
    <property type="entry name" value="Fibrinogen C-terminal domain-like"/>
    <property type="match status" value="1"/>
</dbReference>
<evidence type="ECO:0000313" key="5">
    <source>
        <dbReference type="EMBL" id="KAJ7358912.1"/>
    </source>
</evidence>
<dbReference type="PROSITE" id="PS50026">
    <property type="entry name" value="EGF_3"/>
    <property type="match status" value="1"/>
</dbReference>
<dbReference type="InterPro" id="IPR014716">
    <property type="entry name" value="Fibrinogen_a/b/g_C_1"/>
</dbReference>
<dbReference type="InterPro" id="IPR003609">
    <property type="entry name" value="Pan_app"/>
</dbReference>
<feature type="disulfide bond" evidence="1">
    <location>
        <begin position="162"/>
        <end position="171"/>
    </location>
</feature>
<name>A0A9W9YN09_9CNID</name>
<evidence type="ECO:0000259" key="3">
    <source>
        <dbReference type="PROSITE" id="PS50026"/>
    </source>
</evidence>
<dbReference type="OrthoDB" id="5945518at2759"/>
<keyword evidence="2" id="KW-0732">Signal</keyword>
<dbReference type="Pfam" id="PF00024">
    <property type="entry name" value="PAN_1"/>
    <property type="match status" value="1"/>
</dbReference>
<accession>A0A9W9YN09</accession>
<dbReference type="SUPFAM" id="SSF57414">
    <property type="entry name" value="Hairpin loop containing domain-like"/>
    <property type="match status" value="1"/>
</dbReference>
<keyword evidence="1" id="KW-0245">EGF-like domain</keyword>
<keyword evidence="1" id="KW-1015">Disulfide bond</keyword>
<evidence type="ECO:0000259" key="4">
    <source>
        <dbReference type="PROSITE" id="PS50948"/>
    </source>
</evidence>
<feature type="chain" id="PRO_5040830032" description="EGF-like domain-containing protein" evidence="2">
    <location>
        <begin position="18"/>
        <end position="349"/>
    </location>
</feature>
<feature type="signal peptide" evidence="2">
    <location>
        <begin position="1"/>
        <end position="17"/>
    </location>
</feature>
<feature type="disulfide bond" evidence="1">
    <location>
        <begin position="141"/>
        <end position="151"/>
    </location>
</feature>
<dbReference type="EMBL" id="MU827314">
    <property type="protein sequence ID" value="KAJ7358912.1"/>
    <property type="molecule type" value="Genomic_DNA"/>
</dbReference>
<dbReference type="Proteomes" id="UP001163046">
    <property type="component" value="Unassembled WGS sequence"/>
</dbReference>
<proteinExistence type="predicted"/>
<comment type="caution">
    <text evidence="5">The sequence shown here is derived from an EMBL/GenBank/DDBJ whole genome shotgun (WGS) entry which is preliminary data.</text>
</comment>
<gene>
    <name evidence="5" type="ORF">OS493_020751</name>
</gene>
<dbReference type="PROSITE" id="PS50948">
    <property type="entry name" value="PAN"/>
    <property type="match status" value="1"/>
</dbReference>
<comment type="caution">
    <text evidence="1">Lacks conserved residue(s) required for the propagation of feature annotation.</text>
</comment>
<dbReference type="InterPro" id="IPR036056">
    <property type="entry name" value="Fibrinogen-like_C"/>
</dbReference>
<evidence type="ECO:0008006" key="7">
    <source>
        <dbReference type="Google" id="ProtNLM"/>
    </source>
</evidence>
<organism evidence="5 6">
    <name type="scientific">Desmophyllum pertusum</name>
    <dbReference type="NCBI Taxonomy" id="174260"/>
    <lineage>
        <taxon>Eukaryota</taxon>
        <taxon>Metazoa</taxon>
        <taxon>Cnidaria</taxon>
        <taxon>Anthozoa</taxon>
        <taxon>Hexacorallia</taxon>
        <taxon>Scleractinia</taxon>
        <taxon>Caryophylliina</taxon>
        <taxon>Caryophylliidae</taxon>
        <taxon>Desmophyllum</taxon>
    </lineage>
</organism>
<dbReference type="PROSITE" id="PS00022">
    <property type="entry name" value="EGF_1"/>
    <property type="match status" value="1"/>
</dbReference>
<reference evidence="5" key="1">
    <citation type="submission" date="2023-01" db="EMBL/GenBank/DDBJ databases">
        <title>Genome assembly of the deep-sea coral Lophelia pertusa.</title>
        <authorList>
            <person name="Herrera S."/>
            <person name="Cordes E."/>
        </authorList>
    </citation>
    <scope>NUCLEOTIDE SEQUENCE</scope>
    <source>
        <strain evidence="5">USNM1676648</strain>
        <tissue evidence="5">Polyp</tissue>
    </source>
</reference>
<dbReference type="Gene3D" id="3.90.215.10">
    <property type="entry name" value="Gamma Fibrinogen, chain A, domain 1"/>
    <property type="match status" value="1"/>
</dbReference>
<evidence type="ECO:0000256" key="2">
    <source>
        <dbReference type="SAM" id="SignalP"/>
    </source>
</evidence>
<evidence type="ECO:0000313" key="6">
    <source>
        <dbReference type="Proteomes" id="UP001163046"/>
    </source>
</evidence>
<keyword evidence="6" id="KW-1185">Reference proteome</keyword>
<feature type="domain" description="Apple" evidence="4">
    <location>
        <begin position="30"/>
        <end position="114"/>
    </location>
</feature>
<feature type="domain" description="EGF-like" evidence="3">
    <location>
        <begin position="137"/>
        <end position="172"/>
    </location>
</feature>
<sequence>MNRTTFLLNVGLQLVLCSNIIFAEKRQNICQNFRFVLDKDVVNDHALDGHIFQRHTVKTAAQCHIMCKDDCLCVSMNYLLNVKENNCELNDVGQKKKPDALKVKHGAQYYDLVRSYTVEGGRQYVPGKDRCVNRCCEPNPCFHGEECQEICDPNNVRFNCTCSANYTGQRCEHRCYRSCKEVFETGITQSGRYIICDGEIEPFYVYCDIESEPNYVWTLIESFSFARRFLFQNKRFGVNNPVGEILPEVDWTHYRSSHEQCRRYEHINIRGIQCSGCNALTSQRAESHWYINSYTGITYGCQFNGRPGIGRNEYNFGRYFTGNVNPDHRCSSSPSSTTEHWFGSKTSLD</sequence>